<dbReference type="GO" id="GO:0009697">
    <property type="term" value="P:salicylic acid biosynthetic process"/>
    <property type="evidence" value="ECO:0007669"/>
    <property type="project" value="TreeGrafter"/>
</dbReference>
<dbReference type="PROSITE" id="PS51168">
    <property type="entry name" value="CHORISMATE_MUT_2"/>
    <property type="match status" value="1"/>
</dbReference>
<comment type="caution">
    <text evidence="3">The sequence shown here is derived from an EMBL/GenBank/DDBJ whole genome shotgun (WGS) entry which is preliminary data.</text>
</comment>
<dbReference type="InterPro" id="IPR036979">
    <property type="entry name" value="CM_dom_sf"/>
</dbReference>
<evidence type="ECO:0000259" key="2">
    <source>
        <dbReference type="PROSITE" id="PS51168"/>
    </source>
</evidence>
<keyword evidence="1" id="KW-0413">Isomerase</keyword>
<evidence type="ECO:0000313" key="4">
    <source>
        <dbReference type="Proteomes" id="UP000034917"/>
    </source>
</evidence>
<proteinExistence type="predicted"/>
<reference evidence="3 4" key="1">
    <citation type="journal article" date="2015" name="Nature">
        <title>rRNA introns, odd ribosomes, and small enigmatic genomes across a large radiation of phyla.</title>
        <authorList>
            <person name="Brown C.T."/>
            <person name="Hug L.A."/>
            <person name="Thomas B.C."/>
            <person name="Sharon I."/>
            <person name="Castelle C.J."/>
            <person name="Singh A."/>
            <person name="Wilkins M.J."/>
            <person name="Williams K.H."/>
            <person name="Banfield J.F."/>
        </authorList>
    </citation>
    <scope>NUCLEOTIDE SEQUENCE [LARGE SCALE GENOMIC DNA]</scope>
</reference>
<dbReference type="EMBL" id="LBSV01000011">
    <property type="protein sequence ID" value="KKQ25147.1"/>
    <property type="molecule type" value="Genomic_DNA"/>
</dbReference>
<dbReference type="InterPro" id="IPR036263">
    <property type="entry name" value="Chorismate_II_sf"/>
</dbReference>
<dbReference type="AlphaFoldDB" id="A0A0G0G546"/>
<sequence length="78" mass="9372">MRRLNIFRKQIDEVDGQIVNLLAKRMKTVKKIGRFKKENNIPVLDKLRWQEVIKSKKGYVKKIWNIIHDEALKIEKSI</sequence>
<dbReference type="SMART" id="SM00830">
    <property type="entry name" value="CM_2"/>
    <property type="match status" value="1"/>
</dbReference>
<evidence type="ECO:0000256" key="1">
    <source>
        <dbReference type="ARBA" id="ARBA00023235"/>
    </source>
</evidence>
<name>A0A0G0G546_9BACT</name>
<evidence type="ECO:0000313" key="3">
    <source>
        <dbReference type="EMBL" id="KKQ25147.1"/>
    </source>
</evidence>
<dbReference type="GO" id="GO:0046417">
    <property type="term" value="P:chorismate metabolic process"/>
    <property type="evidence" value="ECO:0007669"/>
    <property type="project" value="InterPro"/>
</dbReference>
<accession>A0A0G0G546</accession>
<dbReference type="PANTHER" id="PTHR38041">
    <property type="entry name" value="CHORISMATE MUTASE"/>
    <property type="match status" value="1"/>
</dbReference>
<dbReference type="InterPro" id="IPR002701">
    <property type="entry name" value="CM_II_prokaryot"/>
</dbReference>
<dbReference type="GO" id="GO:0004106">
    <property type="term" value="F:chorismate mutase activity"/>
    <property type="evidence" value="ECO:0007669"/>
    <property type="project" value="InterPro"/>
</dbReference>
<protein>
    <recommendedName>
        <fullName evidence="2">Chorismate mutase domain-containing protein</fullName>
    </recommendedName>
</protein>
<dbReference type="Pfam" id="PF01817">
    <property type="entry name" value="CM_2"/>
    <property type="match status" value="1"/>
</dbReference>
<feature type="domain" description="Chorismate mutase" evidence="2">
    <location>
        <begin position="1"/>
        <end position="78"/>
    </location>
</feature>
<dbReference type="PANTHER" id="PTHR38041:SF1">
    <property type="entry name" value="CHORISMATE MUTASE"/>
    <property type="match status" value="1"/>
</dbReference>
<dbReference type="Gene3D" id="1.20.59.10">
    <property type="entry name" value="Chorismate mutase"/>
    <property type="match status" value="1"/>
</dbReference>
<organism evidence="3 4">
    <name type="scientific">Candidatus Roizmanbacteria bacterium GW2011_GWC2_37_13</name>
    <dbReference type="NCBI Taxonomy" id="1618486"/>
    <lineage>
        <taxon>Bacteria</taxon>
        <taxon>Candidatus Roizmaniibacteriota</taxon>
    </lineage>
</organism>
<dbReference type="SUPFAM" id="SSF48600">
    <property type="entry name" value="Chorismate mutase II"/>
    <property type="match status" value="1"/>
</dbReference>
<dbReference type="Proteomes" id="UP000034917">
    <property type="component" value="Unassembled WGS sequence"/>
</dbReference>
<dbReference type="InterPro" id="IPR051331">
    <property type="entry name" value="Chorismate_mutase-related"/>
</dbReference>
<gene>
    <name evidence="3" type="ORF">US40_C0011G0032</name>
</gene>